<organism evidence="15 16">
    <name type="scientific">Hydrogeniiclostridium mannosilyticum</name>
    <dbReference type="NCBI Taxonomy" id="2764322"/>
    <lineage>
        <taxon>Bacteria</taxon>
        <taxon>Bacillati</taxon>
        <taxon>Bacillota</taxon>
        <taxon>Clostridia</taxon>
        <taxon>Eubacteriales</taxon>
        <taxon>Acutalibacteraceae</taxon>
        <taxon>Hydrogeniiclostridium</taxon>
    </lineage>
</organism>
<evidence type="ECO:0000256" key="12">
    <source>
        <dbReference type="PIRSR" id="PIRSR001461-1"/>
    </source>
</evidence>
<feature type="binding site" evidence="10 13">
    <location>
        <position position="31"/>
    </location>
    <ligand>
        <name>a divalent metal cation</name>
        <dbReference type="ChEBI" id="CHEBI:60240"/>
    </ligand>
</feature>
<evidence type="ECO:0000313" key="15">
    <source>
        <dbReference type="EMBL" id="RAQ28779.1"/>
    </source>
</evidence>
<feature type="binding site" evidence="10 14">
    <location>
        <begin position="140"/>
        <end position="143"/>
    </location>
    <ligand>
        <name>substrate</name>
    </ligand>
</feature>
<feature type="binding site" evidence="10 13">
    <location>
        <position position="173"/>
    </location>
    <ligand>
        <name>a divalent metal cation</name>
        <dbReference type="ChEBI" id="CHEBI:60240"/>
    </ligand>
</feature>
<feature type="binding site" evidence="10 13">
    <location>
        <position position="33"/>
    </location>
    <ligand>
        <name>a divalent metal cation</name>
        <dbReference type="ChEBI" id="CHEBI:60240"/>
    </ligand>
</feature>
<comment type="cofactor">
    <cofactor evidence="10 13">
        <name>a divalent metal cation</name>
        <dbReference type="ChEBI" id="CHEBI:60240"/>
    </cofactor>
    <text evidence="10 13">Binds 1 divalent metal cation per subunit.</text>
</comment>
<comment type="caution">
    <text evidence="15">The sequence shown here is derived from an EMBL/GenBank/DDBJ whole genome shotgun (WGS) entry which is preliminary data.</text>
</comment>
<keyword evidence="10 11" id="KW-0119">Carbohydrate metabolism</keyword>
<reference evidence="15 16" key="1">
    <citation type="submission" date="2018-06" db="EMBL/GenBank/DDBJ databases">
        <title>Noncontiguous genome sequence of Ruminococcaceae bacterium ASD2818.</title>
        <authorList>
            <person name="Chaplin A.V."/>
            <person name="Sokolova S.R."/>
            <person name="Kochetkova T.O."/>
            <person name="Goltsov A.Y."/>
            <person name="Trofimov D.Y."/>
            <person name="Efimov B.A."/>
        </authorList>
    </citation>
    <scope>NUCLEOTIDE SEQUENCE [LARGE SCALE GENOMIC DNA]</scope>
    <source>
        <strain evidence="15 16">ASD2818</strain>
    </source>
</reference>
<feature type="binding site" evidence="10 13">
    <location>
        <position position="64"/>
    </location>
    <ligand>
        <name>a divalent metal cation</name>
        <dbReference type="ChEBI" id="CHEBI:60240"/>
    </ligand>
</feature>
<keyword evidence="13" id="KW-0862">Zinc</keyword>
<sequence>MKIAPSMLASDFANFGPETRRMEQGGADYIHLDIMDGLFVPNLSFGLPVVKAARPYAETPFDVHLMIQEPAKYVQRFAEAGADWISFHLEATGDPAHTAELIRACGVHPALAVKPATPVERVYPYLDLVDMVLIMTVEPGFGGQSFMADMMDKVRLLRGRLLAENKSVLIEIDGGVNEETIAQAAAAGVDICVAGTGVFKAADAGEAIRALKTVAAQYEGRAPRRKEG</sequence>
<comment type="cofactor">
    <cofactor evidence="3">
        <name>Co(2+)</name>
        <dbReference type="ChEBI" id="CHEBI:48828"/>
    </cofactor>
</comment>
<evidence type="ECO:0000256" key="14">
    <source>
        <dbReference type="PIRSR" id="PIRSR001461-3"/>
    </source>
</evidence>
<feature type="active site" description="Proton acceptor" evidence="10 12">
    <location>
        <position position="33"/>
    </location>
</feature>
<evidence type="ECO:0000256" key="10">
    <source>
        <dbReference type="HAMAP-Rule" id="MF_02227"/>
    </source>
</evidence>
<dbReference type="InterPro" id="IPR013785">
    <property type="entry name" value="Aldolase_TIM"/>
</dbReference>
<keyword evidence="16" id="KW-1185">Reference proteome</keyword>
<evidence type="ECO:0000256" key="9">
    <source>
        <dbReference type="ARBA" id="ARBA00023235"/>
    </source>
</evidence>
<dbReference type="EMBL" id="QLYR01000004">
    <property type="protein sequence ID" value="RAQ28779.1"/>
    <property type="molecule type" value="Genomic_DNA"/>
</dbReference>
<evidence type="ECO:0000256" key="6">
    <source>
        <dbReference type="ARBA" id="ARBA00009541"/>
    </source>
</evidence>
<evidence type="ECO:0000256" key="3">
    <source>
        <dbReference type="ARBA" id="ARBA00001941"/>
    </source>
</evidence>
<dbReference type="NCBIfam" id="TIGR01163">
    <property type="entry name" value="rpe"/>
    <property type="match status" value="1"/>
</dbReference>
<dbReference type="PROSITE" id="PS01086">
    <property type="entry name" value="RIBUL_P_3_EPIMER_2"/>
    <property type="match status" value="1"/>
</dbReference>
<gene>
    <name evidence="10 15" type="primary">rpe</name>
    <name evidence="15" type="ORF">DPQ25_08290</name>
</gene>
<evidence type="ECO:0000256" key="11">
    <source>
        <dbReference type="PIRNR" id="PIRNR001461"/>
    </source>
</evidence>
<dbReference type="AlphaFoldDB" id="A0A328UBQ8"/>
<dbReference type="GO" id="GO:0046872">
    <property type="term" value="F:metal ion binding"/>
    <property type="evidence" value="ECO:0007669"/>
    <property type="project" value="UniProtKB-UniRule"/>
</dbReference>
<evidence type="ECO:0000313" key="16">
    <source>
        <dbReference type="Proteomes" id="UP000249377"/>
    </source>
</evidence>
<feature type="binding site" evidence="10 14">
    <location>
        <position position="6"/>
    </location>
    <ligand>
        <name>substrate</name>
    </ligand>
</feature>
<evidence type="ECO:0000256" key="2">
    <source>
        <dbReference type="ARBA" id="ARBA00001936"/>
    </source>
</evidence>
<evidence type="ECO:0000256" key="13">
    <source>
        <dbReference type="PIRSR" id="PIRSR001461-2"/>
    </source>
</evidence>
<feature type="active site" description="Proton donor" evidence="10 12">
    <location>
        <position position="173"/>
    </location>
</feature>
<dbReference type="SUPFAM" id="SSF51366">
    <property type="entry name" value="Ribulose-phoshate binding barrel"/>
    <property type="match status" value="1"/>
</dbReference>
<dbReference type="CDD" id="cd00429">
    <property type="entry name" value="RPE"/>
    <property type="match status" value="1"/>
</dbReference>
<dbReference type="Pfam" id="PF00834">
    <property type="entry name" value="Ribul_P_3_epim"/>
    <property type="match status" value="1"/>
</dbReference>
<comment type="similarity">
    <text evidence="6 10 11">Belongs to the ribulose-phosphate 3-epimerase family.</text>
</comment>
<dbReference type="Proteomes" id="UP000249377">
    <property type="component" value="Unassembled WGS sequence"/>
</dbReference>
<dbReference type="GO" id="GO:0019323">
    <property type="term" value="P:pentose catabolic process"/>
    <property type="evidence" value="ECO:0007669"/>
    <property type="project" value="UniProtKB-UniRule"/>
</dbReference>
<feature type="binding site" evidence="10">
    <location>
        <begin position="173"/>
        <end position="175"/>
    </location>
    <ligand>
        <name>substrate</name>
    </ligand>
</feature>
<keyword evidence="13" id="KW-0464">Manganese</keyword>
<dbReference type="EC" id="5.1.3.1" evidence="7 10"/>
<dbReference type="PROSITE" id="PS01085">
    <property type="entry name" value="RIBUL_P_3_EPIMER_1"/>
    <property type="match status" value="1"/>
</dbReference>
<keyword evidence="8 10" id="KW-0479">Metal-binding</keyword>
<comment type="cofactor">
    <cofactor evidence="2">
        <name>Mn(2+)</name>
        <dbReference type="ChEBI" id="CHEBI:29035"/>
    </cofactor>
</comment>
<evidence type="ECO:0000256" key="5">
    <source>
        <dbReference type="ARBA" id="ARBA00001954"/>
    </source>
</evidence>
<feature type="binding site" evidence="10 14">
    <location>
        <position position="64"/>
    </location>
    <ligand>
        <name>substrate</name>
    </ligand>
</feature>
<comment type="catalytic activity">
    <reaction evidence="1 10 11">
        <text>D-ribulose 5-phosphate = D-xylulose 5-phosphate</text>
        <dbReference type="Rhea" id="RHEA:13677"/>
        <dbReference type="ChEBI" id="CHEBI:57737"/>
        <dbReference type="ChEBI" id="CHEBI:58121"/>
        <dbReference type="EC" id="5.1.3.1"/>
    </reaction>
</comment>
<accession>A0A328UBQ8</accession>
<dbReference type="InterPro" id="IPR011060">
    <property type="entry name" value="RibuloseP-bd_barrel"/>
</dbReference>
<comment type="pathway">
    <text evidence="10">Carbohydrate degradation.</text>
</comment>
<protein>
    <recommendedName>
        <fullName evidence="7 10">Ribulose-phosphate 3-epimerase</fullName>
        <ecNumber evidence="7 10">5.1.3.1</ecNumber>
    </recommendedName>
</protein>
<comment type="cofactor">
    <cofactor evidence="5">
        <name>Fe(2+)</name>
        <dbReference type="ChEBI" id="CHEBI:29033"/>
    </cofactor>
</comment>
<dbReference type="FunFam" id="3.20.20.70:FF:000004">
    <property type="entry name" value="Ribulose-phosphate 3-epimerase"/>
    <property type="match status" value="1"/>
</dbReference>
<comment type="caution">
    <text evidence="10">Lacks conserved residue(s) required for the propagation of feature annotation.</text>
</comment>
<dbReference type="HAMAP" id="MF_02227">
    <property type="entry name" value="RPE"/>
    <property type="match status" value="1"/>
</dbReference>
<name>A0A328UBQ8_9FIRM</name>
<dbReference type="GO" id="GO:0005737">
    <property type="term" value="C:cytoplasm"/>
    <property type="evidence" value="ECO:0007669"/>
    <property type="project" value="UniProtKB-ARBA"/>
</dbReference>
<evidence type="ECO:0000256" key="7">
    <source>
        <dbReference type="ARBA" id="ARBA00013188"/>
    </source>
</evidence>
<dbReference type="NCBIfam" id="NF004076">
    <property type="entry name" value="PRK05581.1-4"/>
    <property type="match status" value="1"/>
</dbReference>
<keyword evidence="13" id="KW-0170">Cobalt</keyword>
<proteinExistence type="inferred from homology"/>
<keyword evidence="9 10" id="KW-0413">Isomerase</keyword>
<evidence type="ECO:0000256" key="1">
    <source>
        <dbReference type="ARBA" id="ARBA00001782"/>
    </source>
</evidence>
<dbReference type="PANTHER" id="PTHR11749">
    <property type="entry name" value="RIBULOSE-5-PHOSPHATE-3-EPIMERASE"/>
    <property type="match status" value="1"/>
</dbReference>
<comment type="function">
    <text evidence="10">Catalyzes the reversible epimerization of D-ribulose 5-phosphate to D-xylulose 5-phosphate.</text>
</comment>
<dbReference type="GO" id="GO:0006098">
    <property type="term" value="P:pentose-phosphate shunt"/>
    <property type="evidence" value="ECO:0007669"/>
    <property type="project" value="UniProtKB-UniRule"/>
</dbReference>
<dbReference type="RefSeq" id="WP_112332701.1">
    <property type="nucleotide sequence ID" value="NZ_JADPHD010000011.1"/>
</dbReference>
<feature type="binding site" evidence="14">
    <location>
        <begin position="195"/>
        <end position="196"/>
    </location>
    <ligand>
        <name>substrate</name>
    </ligand>
</feature>
<dbReference type="InterPro" id="IPR026019">
    <property type="entry name" value="Ribul_P_3_epim"/>
</dbReference>
<dbReference type="PIRSF" id="PIRSF001461">
    <property type="entry name" value="RPE"/>
    <property type="match status" value="1"/>
</dbReference>
<dbReference type="Gene3D" id="3.20.20.70">
    <property type="entry name" value="Aldolase class I"/>
    <property type="match status" value="1"/>
</dbReference>
<dbReference type="InterPro" id="IPR000056">
    <property type="entry name" value="Ribul_P_3_epim-like"/>
</dbReference>
<feature type="binding site" evidence="14">
    <location>
        <position position="175"/>
    </location>
    <ligand>
        <name>substrate</name>
    </ligand>
</feature>
<comment type="cofactor">
    <cofactor evidence="4">
        <name>Zn(2+)</name>
        <dbReference type="ChEBI" id="CHEBI:29105"/>
    </cofactor>
</comment>
<dbReference type="GO" id="GO:0004750">
    <property type="term" value="F:D-ribulose-phosphate 3-epimerase activity"/>
    <property type="evidence" value="ECO:0007669"/>
    <property type="project" value="UniProtKB-UniRule"/>
</dbReference>
<evidence type="ECO:0000256" key="4">
    <source>
        <dbReference type="ARBA" id="ARBA00001947"/>
    </source>
</evidence>
<evidence type="ECO:0000256" key="8">
    <source>
        <dbReference type="ARBA" id="ARBA00022723"/>
    </source>
</evidence>